<proteinExistence type="inferred from homology"/>
<dbReference type="InterPro" id="IPR005363">
    <property type="entry name" value="UPF0167"/>
</dbReference>
<evidence type="ECO:0000256" key="1">
    <source>
        <dbReference type="ARBA" id="ARBA00008525"/>
    </source>
</evidence>
<gene>
    <name evidence="2" type="ORF">KKP3000_000177</name>
</gene>
<organism evidence="2 3">
    <name type="scientific">Alicyclobacillus fastidiosus</name>
    <dbReference type="NCBI Taxonomy" id="392011"/>
    <lineage>
        <taxon>Bacteria</taxon>
        <taxon>Bacillati</taxon>
        <taxon>Bacillota</taxon>
        <taxon>Bacilli</taxon>
        <taxon>Bacillales</taxon>
        <taxon>Alicyclobacillaceae</taxon>
        <taxon>Alicyclobacillus</taxon>
    </lineage>
</organism>
<dbReference type="Proteomes" id="UP001579974">
    <property type="component" value="Unassembled WGS sequence"/>
</dbReference>
<reference evidence="2 3" key="1">
    <citation type="journal article" date="2024" name="Int. J. Mol. Sci.">
        <title>Exploration of Alicyclobacillus spp. Genome in Search of Antibiotic Resistance.</title>
        <authorList>
            <person name="Bucka-Kolendo J."/>
            <person name="Kiousi D.E."/>
            <person name="Dekowska A."/>
            <person name="Mikolajczuk-Szczyrba A."/>
            <person name="Karadedos D.M."/>
            <person name="Michael P."/>
            <person name="Galanis A."/>
            <person name="Sokolowska B."/>
        </authorList>
    </citation>
    <scope>NUCLEOTIDE SEQUENCE [LARGE SCALE GENOMIC DNA]</scope>
    <source>
        <strain evidence="2 3">KKP 3000</strain>
    </source>
</reference>
<dbReference type="Pfam" id="PF03691">
    <property type="entry name" value="UPF0167"/>
    <property type="match status" value="1"/>
</dbReference>
<name>A0ABV5AGM1_9BACL</name>
<dbReference type="RefSeq" id="WP_275472948.1">
    <property type="nucleotide sequence ID" value="NZ_CP162940.1"/>
</dbReference>
<protein>
    <submittedName>
        <fullName evidence="2">CbrC family protein</fullName>
    </submittedName>
</protein>
<sequence length="187" mass="20821">MSSRRTALPTFVYHRDPVQTGAIESRNIVCAACGEHSPYVYLGPIFADDEVEEICPWCIEDGRAAAKFDLEFVDATACEPVADEAAVEHLVTRTPGFTGWQEELWLSHCGDFCTYIANIPNTQLNEQEELIQTIDLATSPSVDALLKSLAQTHKGPLDRLLDGETPYRIHVFACRHCGIHRGYVDRA</sequence>
<comment type="similarity">
    <text evidence="1">Belongs to the UPF0167 family.</text>
</comment>
<dbReference type="EMBL" id="JBDXSU010000011">
    <property type="protein sequence ID" value="MFB5191404.1"/>
    <property type="molecule type" value="Genomic_DNA"/>
</dbReference>
<evidence type="ECO:0000313" key="3">
    <source>
        <dbReference type="Proteomes" id="UP001579974"/>
    </source>
</evidence>
<comment type="caution">
    <text evidence="2">The sequence shown here is derived from an EMBL/GenBank/DDBJ whole genome shotgun (WGS) entry which is preliminary data.</text>
</comment>
<evidence type="ECO:0000313" key="2">
    <source>
        <dbReference type="EMBL" id="MFB5191404.1"/>
    </source>
</evidence>
<accession>A0ABV5AGM1</accession>
<keyword evidence="3" id="KW-1185">Reference proteome</keyword>